<accession>A0ABV9Y3S0</accession>
<dbReference type="PANTHER" id="PTHR35807:SF1">
    <property type="entry name" value="TRANSCRIPTIONAL REGULATOR REDD"/>
    <property type="match status" value="1"/>
</dbReference>
<dbReference type="Proteomes" id="UP001595833">
    <property type="component" value="Unassembled WGS sequence"/>
</dbReference>
<dbReference type="SUPFAM" id="SSF48452">
    <property type="entry name" value="TPR-like"/>
    <property type="match status" value="1"/>
</dbReference>
<dbReference type="Gene3D" id="1.10.10.10">
    <property type="entry name" value="Winged helix-like DNA-binding domain superfamily/Winged helix DNA-binding domain"/>
    <property type="match status" value="1"/>
</dbReference>
<protein>
    <submittedName>
        <fullName evidence="7">AfsR/SARP family transcriptional regulator</fullName>
    </submittedName>
</protein>
<dbReference type="CDD" id="cd15831">
    <property type="entry name" value="BTAD"/>
    <property type="match status" value="1"/>
</dbReference>
<dbReference type="PANTHER" id="PTHR35807">
    <property type="entry name" value="TRANSCRIPTIONAL REGULATOR REDD-RELATED"/>
    <property type="match status" value="1"/>
</dbReference>
<evidence type="ECO:0000256" key="3">
    <source>
        <dbReference type="ARBA" id="ARBA00023125"/>
    </source>
</evidence>
<dbReference type="InterPro" id="IPR011990">
    <property type="entry name" value="TPR-like_helical_dom_sf"/>
</dbReference>
<dbReference type="InterPro" id="IPR001867">
    <property type="entry name" value="OmpR/PhoB-type_DNA-bd"/>
</dbReference>
<dbReference type="EMBL" id="JBHSJB010000018">
    <property type="protein sequence ID" value="MFC5056178.1"/>
    <property type="molecule type" value="Genomic_DNA"/>
</dbReference>
<proteinExistence type="inferred from homology"/>
<keyword evidence="3 5" id="KW-0238">DNA-binding</keyword>
<gene>
    <name evidence="7" type="ORF">ACFPFM_20775</name>
</gene>
<evidence type="ECO:0000259" key="6">
    <source>
        <dbReference type="PROSITE" id="PS51755"/>
    </source>
</evidence>
<keyword evidence="4" id="KW-0804">Transcription</keyword>
<keyword evidence="2" id="KW-0805">Transcription regulation</keyword>
<dbReference type="InterPro" id="IPR036388">
    <property type="entry name" value="WH-like_DNA-bd_sf"/>
</dbReference>
<feature type="domain" description="OmpR/PhoB-type" evidence="6">
    <location>
        <begin position="1"/>
        <end position="95"/>
    </location>
</feature>
<dbReference type="SMART" id="SM01043">
    <property type="entry name" value="BTAD"/>
    <property type="match status" value="1"/>
</dbReference>
<dbReference type="InterPro" id="IPR005158">
    <property type="entry name" value="BTAD"/>
</dbReference>
<evidence type="ECO:0000256" key="1">
    <source>
        <dbReference type="ARBA" id="ARBA00005820"/>
    </source>
</evidence>
<reference evidence="8" key="1">
    <citation type="journal article" date="2019" name="Int. J. Syst. Evol. Microbiol.">
        <title>The Global Catalogue of Microorganisms (GCM) 10K type strain sequencing project: providing services to taxonomists for standard genome sequencing and annotation.</title>
        <authorList>
            <consortium name="The Broad Institute Genomics Platform"/>
            <consortium name="The Broad Institute Genome Sequencing Center for Infectious Disease"/>
            <person name="Wu L."/>
            <person name="Ma J."/>
        </authorList>
    </citation>
    <scope>NUCLEOTIDE SEQUENCE [LARGE SCALE GENOMIC DNA]</scope>
    <source>
        <strain evidence="8">KCTC 12848</strain>
    </source>
</reference>
<dbReference type="InterPro" id="IPR051677">
    <property type="entry name" value="AfsR-DnrI-RedD_regulator"/>
</dbReference>
<evidence type="ECO:0000256" key="2">
    <source>
        <dbReference type="ARBA" id="ARBA00023015"/>
    </source>
</evidence>
<comment type="caution">
    <text evidence="7">The sequence shown here is derived from an EMBL/GenBank/DDBJ whole genome shotgun (WGS) entry which is preliminary data.</text>
</comment>
<comment type="similarity">
    <text evidence="1">Belongs to the AfsR/DnrI/RedD regulatory family.</text>
</comment>
<evidence type="ECO:0000256" key="4">
    <source>
        <dbReference type="ARBA" id="ARBA00023163"/>
    </source>
</evidence>
<organism evidence="7 8">
    <name type="scientific">Saccharothrix xinjiangensis</name>
    <dbReference type="NCBI Taxonomy" id="204798"/>
    <lineage>
        <taxon>Bacteria</taxon>
        <taxon>Bacillati</taxon>
        <taxon>Actinomycetota</taxon>
        <taxon>Actinomycetes</taxon>
        <taxon>Pseudonocardiales</taxon>
        <taxon>Pseudonocardiaceae</taxon>
        <taxon>Saccharothrix</taxon>
    </lineage>
</organism>
<dbReference type="InterPro" id="IPR016032">
    <property type="entry name" value="Sig_transdc_resp-reg_C-effctor"/>
</dbReference>
<evidence type="ECO:0000313" key="8">
    <source>
        <dbReference type="Proteomes" id="UP001595833"/>
    </source>
</evidence>
<evidence type="ECO:0000256" key="5">
    <source>
        <dbReference type="PROSITE-ProRule" id="PRU01091"/>
    </source>
</evidence>
<feature type="DNA-binding region" description="OmpR/PhoB-type" evidence="5">
    <location>
        <begin position="1"/>
        <end position="95"/>
    </location>
</feature>
<dbReference type="SMART" id="SM00862">
    <property type="entry name" value="Trans_reg_C"/>
    <property type="match status" value="1"/>
</dbReference>
<dbReference type="Gene3D" id="1.25.40.10">
    <property type="entry name" value="Tetratricopeptide repeat domain"/>
    <property type="match status" value="1"/>
</dbReference>
<evidence type="ECO:0000313" key="7">
    <source>
        <dbReference type="EMBL" id="MFC5056178.1"/>
    </source>
</evidence>
<name>A0ABV9Y3S0_9PSEU</name>
<dbReference type="RefSeq" id="WP_344039526.1">
    <property type="nucleotide sequence ID" value="NZ_BAAAKE010000017.1"/>
</dbReference>
<keyword evidence="8" id="KW-1185">Reference proteome</keyword>
<dbReference type="PROSITE" id="PS51755">
    <property type="entry name" value="OMPR_PHOB"/>
    <property type="match status" value="1"/>
</dbReference>
<sequence>MFGFSVLGSLRVHSGDHVVPIPSRRQRVVLAVLLLNSGQTQSVDRIAAAVWPSEGPKNPENQIAICVHGIRRKFAGRGMPESLVRTDPGGYSADVAPDLVDTGRILALTATAAELDRAGLVEEAAHRYRQALALWRGPLLQGLDVPALAPESRWWAEKRVDVVEQLARLELALGRSREVLSDLTALVAEHPLRENLQRLLITALYHSGRRADALHAYFVAQRDLRAGAGIDPSSELRRLHSDILNDVTPSVLAVA</sequence>
<dbReference type="Pfam" id="PF03704">
    <property type="entry name" value="BTAD"/>
    <property type="match status" value="1"/>
</dbReference>
<dbReference type="SUPFAM" id="SSF46894">
    <property type="entry name" value="C-terminal effector domain of the bipartite response regulators"/>
    <property type="match status" value="1"/>
</dbReference>